<evidence type="ECO:0000256" key="7">
    <source>
        <dbReference type="ARBA" id="ARBA00022670"/>
    </source>
</evidence>
<dbReference type="InterPro" id="IPR027268">
    <property type="entry name" value="Peptidase_M4/M1_CTD_sf"/>
</dbReference>
<dbReference type="Pfam" id="PF17900">
    <property type="entry name" value="Peptidase_M1_N"/>
    <property type="match status" value="1"/>
</dbReference>
<comment type="cofactor">
    <cofactor evidence="2">
        <name>Zn(2+)</name>
        <dbReference type="ChEBI" id="CHEBI:29105"/>
    </cofactor>
</comment>
<reference evidence="16 17" key="1">
    <citation type="submission" date="2021-05" db="EMBL/GenBank/DDBJ databases">
        <title>Molecular characterization for Shewanella algae harboring chromosomal blaOXA-55-like strains isolated from clinical and environment sample.</title>
        <authorList>
            <person name="Ohama Y."/>
            <person name="Aoki K."/>
            <person name="Harada S."/>
            <person name="Moriya K."/>
            <person name="Ishii Y."/>
            <person name="Tateda K."/>
        </authorList>
    </citation>
    <scope>NUCLEOTIDE SEQUENCE [LARGE SCALE GENOMIC DNA]</scope>
    <source>
        <strain evidence="16 17">MBTL60-118</strain>
    </source>
</reference>
<keyword evidence="9" id="KW-0378">Hydrolase</keyword>
<evidence type="ECO:0000256" key="3">
    <source>
        <dbReference type="ARBA" id="ARBA00010136"/>
    </source>
</evidence>
<proteinExistence type="inferred from homology"/>
<dbReference type="NCBIfam" id="TIGR02412">
    <property type="entry name" value="pepN_strep_liv"/>
    <property type="match status" value="1"/>
</dbReference>
<protein>
    <recommendedName>
        <fullName evidence="5">Aminopeptidase N</fullName>
        <ecNumber evidence="4">3.4.11.2</ecNumber>
    </recommendedName>
</protein>
<feature type="chain" id="PRO_5046422178" description="Aminopeptidase N" evidence="12">
    <location>
        <begin position="25"/>
        <end position="887"/>
    </location>
</feature>
<dbReference type="Pfam" id="PF11838">
    <property type="entry name" value="ERAP1_C"/>
    <property type="match status" value="1"/>
</dbReference>
<dbReference type="EC" id="3.4.11.2" evidence="4"/>
<keyword evidence="7" id="KW-0645">Protease</keyword>
<feature type="domain" description="Aminopeptidase N-like N-terminal" evidence="15">
    <location>
        <begin position="64"/>
        <end position="230"/>
    </location>
</feature>
<dbReference type="Gene3D" id="1.10.390.10">
    <property type="entry name" value="Neutral Protease Domain 2"/>
    <property type="match status" value="1"/>
</dbReference>
<dbReference type="InterPro" id="IPR014782">
    <property type="entry name" value="Peptidase_M1_dom"/>
</dbReference>
<evidence type="ECO:0000256" key="8">
    <source>
        <dbReference type="ARBA" id="ARBA00022723"/>
    </source>
</evidence>
<dbReference type="PRINTS" id="PR00756">
    <property type="entry name" value="ALADIPTASE"/>
</dbReference>
<dbReference type="Proteomes" id="UP000773469">
    <property type="component" value="Unassembled WGS sequence"/>
</dbReference>
<evidence type="ECO:0000256" key="6">
    <source>
        <dbReference type="ARBA" id="ARBA00022438"/>
    </source>
</evidence>
<keyword evidence="17" id="KW-1185">Reference proteome</keyword>
<keyword evidence="10" id="KW-0862">Zinc</keyword>
<evidence type="ECO:0000259" key="15">
    <source>
        <dbReference type="Pfam" id="PF17900"/>
    </source>
</evidence>
<dbReference type="InterPro" id="IPR001930">
    <property type="entry name" value="Peptidase_M1"/>
</dbReference>
<comment type="caution">
    <text evidence="16">The sequence shown here is derived from an EMBL/GenBank/DDBJ whole genome shotgun (WGS) entry which is preliminary data.</text>
</comment>
<evidence type="ECO:0000256" key="4">
    <source>
        <dbReference type="ARBA" id="ARBA00012564"/>
    </source>
</evidence>
<comment type="catalytic activity">
    <reaction evidence="1">
        <text>Release of an N-terminal amino acid, Xaa-|-Yaa- from a peptide, amide or arylamide. Xaa is preferably Ala, but may be most amino acids including Pro (slow action). When a terminal hydrophobic residue is followed by a prolyl residue, the two may be released as an intact Xaa-Pro dipeptide.</text>
        <dbReference type="EC" id="3.4.11.2"/>
    </reaction>
</comment>
<keyword evidence="12" id="KW-0732">Signal</keyword>
<dbReference type="InterPro" id="IPR024571">
    <property type="entry name" value="ERAP1-like_C_dom"/>
</dbReference>
<keyword evidence="11" id="KW-0482">Metalloprotease</keyword>
<evidence type="ECO:0000259" key="13">
    <source>
        <dbReference type="Pfam" id="PF01433"/>
    </source>
</evidence>
<sequence>MISPNWIKVLILKLLQLCAVTVIALSQIACQSTSKVTTTSLKNQSGSISFHDAQQRTSRVTELNYNIHINLSQQYNFSGIADIRFSLDNNNAPITLDLNQARIIEFKVNGSRLYPNYDGQSLNIPQSLLNSGSNQVQISYSKQYSEGDEGIIKYQDPIDGQIYLYSHFLPASAQMMMPLFDQPDLKAVFNLSVDAPQNWTVISAGPLTNQGEGETNATTHWQFAPTDKLSPHTFSLYAGPFHQWQSTNHAMPIRLFARQSVAPSIDGDAWLAATASSMNALIRELGVNYPFRQYDQILVPSLSKPVMANSAVASIQESAYLVAQNDNANQQLITQALAYQWLSNLVTLRWWNDLWLSESLAQFVTQKALRDDSSKPAWYQDKYYAYQQDNRFNSRAIEQPMTHSDQIQHGLSDETIQKGVALLSQLNFLLGEKAFNQGISHYLEQYRFNNADLNDFMASLAFSAKRPLNEWTQNWFYQGGVNRIEADYRCVNNRITQFTIHQSASDQHPTLREQKVKLGLFTKGRGALHRNLAIAVTYKGEYTEIKRLQGVRCPDLVYLNYQDWGYVNVKLDTRSQDTALLHLNKVGDPQLRAMLWLSLWDSVLRGELPLNRFMGSVFINLPTEQDNNTLSQVLSKLSQVKAYLEQMSPNHQHYSQRVLKALEQMSLRLAMANQSNQTLLNLWFDTYIQFARSLPAQRHLAALLNGSEQLSGLTLTQAQRWAMVIQLNRYDYIKAPQLLLAEKKRDSSDIGQSQALAAEVIRPIANQKRQWFQRVQTHHADADALMLNKLNNVMRHLYPSEQKALSSATAEQRLAELVALDTQNSSDFMAVYTQALLPMSCSYSGVSRLTRLLDEAVHLSDVSKQGLEQAISFEQQCLTIQENMLRK</sequence>
<evidence type="ECO:0000256" key="11">
    <source>
        <dbReference type="ARBA" id="ARBA00023049"/>
    </source>
</evidence>
<dbReference type="Pfam" id="PF01433">
    <property type="entry name" value="Peptidase_M1"/>
    <property type="match status" value="1"/>
</dbReference>
<organism evidence="16 17">
    <name type="scientific">Shewanella colwelliana</name>
    <name type="common">Alteromonas colwelliana</name>
    <dbReference type="NCBI Taxonomy" id="23"/>
    <lineage>
        <taxon>Bacteria</taxon>
        <taxon>Pseudomonadati</taxon>
        <taxon>Pseudomonadota</taxon>
        <taxon>Gammaproteobacteria</taxon>
        <taxon>Alteromonadales</taxon>
        <taxon>Shewanellaceae</taxon>
        <taxon>Shewanella</taxon>
    </lineage>
</organism>
<dbReference type="Gene3D" id="2.60.40.1730">
    <property type="entry name" value="tricorn interacting facor f3 domain"/>
    <property type="match status" value="1"/>
</dbReference>
<evidence type="ECO:0000256" key="9">
    <source>
        <dbReference type="ARBA" id="ARBA00022801"/>
    </source>
</evidence>
<name>A0ABQ4PDE7_SHECO</name>
<evidence type="ECO:0000256" key="2">
    <source>
        <dbReference type="ARBA" id="ARBA00001947"/>
    </source>
</evidence>
<feature type="signal peptide" evidence="12">
    <location>
        <begin position="1"/>
        <end position="24"/>
    </location>
</feature>
<gene>
    <name evidence="16" type="ORF">TUM3794_36120</name>
</gene>
<evidence type="ECO:0000256" key="12">
    <source>
        <dbReference type="SAM" id="SignalP"/>
    </source>
</evidence>
<dbReference type="InterPro" id="IPR042097">
    <property type="entry name" value="Aminopeptidase_N-like_N_sf"/>
</dbReference>
<dbReference type="InterPro" id="IPR050344">
    <property type="entry name" value="Peptidase_M1_aminopeptidases"/>
</dbReference>
<keyword evidence="8" id="KW-0479">Metal-binding</keyword>
<keyword evidence="6 16" id="KW-0031">Aminopeptidase</keyword>
<dbReference type="InterPro" id="IPR045357">
    <property type="entry name" value="Aminopeptidase_N-like_N"/>
</dbReference>
<dbReference type="PANTHER" id="PTHR11533:SF174">
    <property type="entry name" value="PUROMYCIN-SENSITIVE AMINOPEPTIDASE-RELATED"/>
    <property type="match status" value="1"/>
</dbReference>
<evidence type="ECO:0000256" key="5">
    <source>
        <dbReference type="ARBA" id="ARBA00015611"/>
    </source>
</evidence>
<evidence type="ECO:0000256" key="10">
    <source>
        <dbReference type="ARBA" id="ARBA00022833"/>
    </source>
</evidence>
<dbReference type="EMBL" id="BPEU01000033">
    <property type="protein sequence ID" value="GIU45552.1"/>
    <property type="molecule type" value="Genomic_DNA"/>
</dbReference>
<accession>A0ABQ4PDE7</accession>
<comment type="similarity">
    <text evidence="3">Belongs to the peptidase M1 family.</text>
</comment>
<dbReference type="PANTHER" id="PTHR11533">
    <property type="entry name" value="PROTEASE M1 ZINC METALLOPROTEASE"/>
    <property type="match status" value="1"/>
</dbReference>
<feature type="domain" description="Peptidase M1 membrane alanine aminopeptidase" evidence="13">
    <location>
        <begin position="274"/>
        <end position="475"/>
    </location>
</feature>
<evidence type="ECO:0000256" key="1">
    <source>
        <dbReference type="ARBA" id="ARBA00000098"/>
    </source>
</evidence>
<evidence type="ECO:0000259" key="14">
    <source>
        <dbReference type="Pfam" id="PF11838"/>
    </source>
</evidence>
<evidence type="ECO:0000313" key="16">
    <source>
        <dbReference type="EMBL" id="GIU45552.1"/>
    </source>
</evidence>
<dbReference type="InterPro" id="IPR012778">
    <property type="entry name" value="Pept_M1_aminopeptidase"/>
</dbReference>
<feature type="domain" description="ERAP1-like C-terminal" evidence="14">
    <location>
        <begin position="556"/>
        <end position="871"/>
    </location>
</feature>
<evidence type="ECO:0000313" key="17">
    <source>
        <dbReference type="Proteomes" id="UP000773469"/>
    </source>
</evidence>
<dbReference type="SUPFAM" id="SSF63737">
    <property type="entry name" value="Leukotriene A4 hydrolase N-terminal domain"/>
    <property type="match status" value="1"/>
</dbReference>
<dbReference type="GO" id="GO:0004177">
    <property type="term" value="F:aminopeptidase activity"/>
    <property type="evidence" value="ECO:0007669"/>
    <property type="project" value="UniProtKB-KW"/>
</dbReference>
<dbReference type="SUPFAM" id="SSF55486">
    <property type="entry name" value="Metalloproteases ('zincins'), catalytic domain"/>
    <property type="match status" value="1"/>
</dbReference>